<dbReference type="EMBL" id="JABAFG010000001">
    <property type="protein sequence ID" value="NME27023.1"/>
    <property type="molecule type" value="Genomic_DNA"/>
</dbReference>
<dbReference type="AlphaFoldDB" id="A0A848BXE3"/>
<dbReference type="PROSITE" id="PS01031">
    <property type="entry name" value="SHSP"/>
    <property type="match status" value="1"/>
</dbReference>
<accession>A0A848BXE3</accession>
<comment type="similarity">
    <text evidence="1 2">Belongs to the small heat shock protein (HSP20) family.</text>
</comment>
<dbReference type="Pfam" id="PF00011">
    <property type="entry name" value="HSP20"/>
    <property type="match status" value="1"/>
</dbReference>
<name>A0A848BXE3_9FIRM</name>
<comment type="caution">
    <text evidence="4">The sequence shown here is derived from an EMBL/GenBank/DDBJ whole genome shotgun (WGS) entry which is preliminary data.</text>
</comment>
<evidence type="ECO:0000256" key="1">
    <source>
        <dbReference type="PROSITE-ProRule" id="PRU00285"/>
    </source>
</evidence>
<evidence type="ECO:0000256" key="2">
    <source>
        <dbReference type="RuleBase" id="RU003616"/>
    </source>
</evidence>
<gene>
    <name evidence="4" type="ORF">HF872_00065</name>
</gene>
<dbReference type="Gene3D" id="2.60.40.790">
    <property type="match status" value="1"/>
</dbReference>
<dbReference type="RefSeq" id="WP_059076994.1">
    <property type="nucleotide sequence ID" value="NZ_JABAFG010000001.1"/>
</dbReference>
<dbReference type="InterPro" id="IPR031107">
    <property type="entry name" value="Small_HSP"/>
</dbReference>
<organism evidence="4 5">
    <name type="scientific">Megasphaera hexanoica</name>
    <dbReference type="NCBI Taxonomy" id="1675036"/>
    <lineage>
        <taxon>Bacteria</taxon>
        <taxon>Bacillati</taxon>
        <taxon>Bacillota</taxon>
        <taxon>Negativicutes</taxon>
        <taxon>Veillonellales</taxon>
        <taxon>Veillonellaceae</taxon>
        <taxon>Megasphaera</taxon>
    </lineage>
</organism>
<reference evidence="4 5" key="1">
    <citation type="submission" date="2020-04" db="EMBL/GenBank/DDBJ databases">
        <authorList>
            <person name="Hitch T.C.A."/>
            <person name="Wylensek D."/>
            <person name="Clavel T."/>
        </authorList>
    </citation>
    <scope>NUCLEOTIDE SEQUENCE [LARGE SCALE GENOMIC DNA]</scope>
    <source>
        <strain evidence="4 5">Oil-RF-744-FAT-WT-6-1</strain>
    </source>
</reference>
<evidence type="ECO:0000259" key="3">
    <source>
        <dbReference type="PROSITE" id="PS01031"/>
    </source>
</evidence>
<dbReference type="InterPro" id="IPR008978">
    <property type="entry name" value="HSP20-like_chaperone"/>
</dbReference>
<evidence type="ECO:0000313" key="4">
    <source>
        <dbReference type="EMBL" id="NME27023.1"/>
    </source>
</evidence>
<dbReference type="CDD" id="cd06471">
    <property type="entry name" value="ACD_LpsHSP_like"/>
    <property type="match status" value="1"/>
</dbReference>
<protein>
    <submittedName>
        <fullName evidence="4">Hsp20/alpha crystallin family protein</fullName>
    </submittedName>
</protein>
<dbReference type="Proteomes" id="UP000591071">
    <property type="component" value="Unassembled WGS sequence"/>
</dbReference>
<proteinExistence type="inferred from homology"/>
<evidence type="ECO:0000313" key="5">
    <source>
        <dbReference type="Proteomes" id="UP000591071"/>
    </source>
</evidence>
<sequence length="143" mass="16230">MRDLFPVLNNDFAIPSVFDDFFNDGFFSRMPQMSMPKCDIEDTGTAYIVTTDLPGVNKEDISVTYDNDVLTIAAQHKEDQHDAQHQTSYVCRERMNTAFQRQFVIHNIDKSGIKAAFRNGVLKIGLPKLNPQTQEQSGTIDIQ</sequence>
<feature type="domain" description="SHSP" evidence="3">
    <location>
        <begin position="28"/>
        <end position="143"/>
    </location>
</feature>
<dbReference type="PANTHER" id="PTHR11527">
    <property type="entry name" value="HEAT-SHOCK PROTEIN 20 FAMILY MEMBER"/>
    <property type="match status" value="1"/>
</dbReference>
<dbReference type="SUPFAM" id="SSF49764">
    <property type="entry name" value="HSP20-like chaperones"/>
    <property type="match status" value="1"/>
</dbReference>
<dbReference type="InterPro" id="IPR002068">
    <property type="entry name" value="A-crystallin/Hsp20_dom"/>
</dbReference>